<accession>H9THR2</accession>
<dbReference type="AlphaFoldDB" id="H9THR2"/>
<organism evidence="1">
    <name type="scientific">Salmonella enterica subsp. enterica serovar Heidelberg</name>
    <dbReference type="NCBI Taxonomy" id="611"/>
    <lineage>
        <taxon>Bacteria</taxon>
        <taxon>Pseudomonadati</taxon>
        <taxon>Pseudomonadota</taxon>
        <taxon>Gammaproteobacteria</taxon>
        <taxon>Enterobacterales</taxon>
        <taxon>Enterobacteriaceae</taxon>
        <taxon>Salmonella</taxon>
    </lineage>
</organism>
<gene>
    <name evidence="1" type="ORF">pSH111_166_31</name>
</gene>
<reference evidence="1" key="1">
    <citation type="submission" date="2011-11" db="EMBL/GenBank/DDBJ databases">
        <title>DNA Sequence Analysis of Plasmids from Multidrug Resistant Salmonella enterica Serotype Heidelberg Isolates.</title>
        <authorList>
            <person name="Han J."/>
            <person name="Lynne A.M."/>
            <person name="David D.E."/>
            <person name="Tang H."/>
            <person name="Foley S.L."/>
        </authorList>
    </citation>
    <scope>NUCLEOTIDE SEQUENCE</scope>
    <source>
        <strain evidence="1">111</strain>
        <plasmid evidence="1">pSH111_166</plasmid>
    </source>
</reference>
<evidence type="ECO:0000313" key="1">
    <source>
        <dbReference type="EMBL" id="AFG20730.1"/>
    </source>
</evidence>
<geneLocation type="plasmid" evidence="1">
    <name>pSH111_166</name>
</geneLocation>
<proteinExistence type="predicted"/>
<keyword evidence="1" id="KW-0614">Plasmid</keyword>
<dbReference type="EMBL" id="JN983043">
    <property type="protein sequence ID" value="AFG20730.1"/>
    <property type="molecule type" value="Genomic_DNA"/>
</dbReference>
<protein>
    <submittedName>
        <fullName evidence="1">Uncharacterized protein</fullName>
    </submittedName>
</protein>
<name>H9THR2_SALET</name>
<sequence length="42" mass="4382">MAHLAERPVVLIDLCRGGNVGFCFFGVFGVGHIYGAGASVFP</sequence>